<sequence length="95" mass="10755">MSGDVALNRKEQTQKKACNFPNKKQSYATEADELTEKETNVQVDHAAAAAALFLLLDRLMWMCHTGRAAAPHTKAAPRRHQNKHKKKQKQEKKST</sequence>
<accession>A0ABQ9Z6J4</accession>
<feature type="region of interest" description="Disordered" evidence="1">
    <location>
        <begin position="69"/>
        <end position="95"/>
    </location>
</feature>
<organism evidence="2 3">
    <name type="scientific">Daphnia magna</name>
    <dbReference type="NCBI Taxonomy" id="35525"/>
    <lineage>
        <taxon>Eukaryota</taxon>
        <taxon>Metazoa</taxon>
        <taxon>Ecdysozoa</taxon>
        <taxon>Arthropoda</taxon>
        <taxon>Crustacea</taxon>
        <taxon>Branchiopoda</taxon>
        <taxon>Diplostraca</taxon>
        <taxon>Cladocera</taxon>
        <taxon>Anomopoda</taxon>
        <taxon>Daphniidae</taxon>
        <taxon>Daphnia</taxon>
    </lineage>
</organism>
<comment type="caution">
    <text evidence="2">The sequence shown here is derived from an EMBL/GenBank/DDBJ whole genome shotgun (WGS) entry which is preliminary data.</text>
</comment>
<evidence type="ECO:0000313" key="3">
    <source>
        <dbReference type="Proteomes" id="UP001234178"/>
    </source>
</evidence>
<protein>
    <submittedName>
        <fullName evidence="2">Uncharacterized protein</fullName>
    </submittedName>
</protein>
<dbReference type="Proteomes" id="UP001234178">
    <property type="component" value="Unassembled WGS sequence"/>
</dbReference>
<gene>
    <name evidence="2" type="ORF">OUZ56_013637</name>
</gene>
<proteinExistence type="predicted"/>
<evidence type="ECO:0000313" key="2">
    <source>
        <dbReference type="EMBL" id="KAK4008501.1"/>
    </source>
</evidence>
<dbReference type="EMBL" id="JAOYFB010000002">
    <property type="protein sequence ID" value="KAK4008501.1"/>
    <property type="molecule type" value="Genomic_DNA"/>
</dbReference>
<feature type="compositionally biased region" description="Basic residues" evidence="1">
    <location>
        <begin position="75"/>
        <end position="95"/>
    </location>
</feature>
<name>A0ABQ9Z6J4_9CRUS</name>
<evidence type="ECO:0000256" key="1">
    <source>
        <dbReference type="SAM" id="MobiDB-lite"/>
    </source>
</evidence>
<keyword evidence="3" id="KW-1185">Reference proteome</keyword>
<reference evidence="2 3" key="1">
    <citation type="journal article" date="2023" name="Nucleic Acids Res.">
        <title>The hologenome of Daphnia magna reveals possible DNA methylation and microbiome-mediated evolution of the host genome.</title>
        <authorList>
            <person name="Chaturvedi A."/>
            <person name="Li X."/>
            <person name="Dhandapani V."/>
            <person name="Marshall H."/>
            <person name="Kissane S."/>
            <person name="Cuenca-Cambronero M."/>
            <person name="Asole G."/>
            <person name="Calvet F."/>
            <person name="Ruiz-Romero M."/>
            <person name="Marangio P."/>
            <person name="Guigo R."/>
            <person name="Rago D."/>
            <person name="Mirbahai L."/>
            <person name="Eastwood N."/>
            <person name="Colbourne J.K."/>
            <person name="Zhou J."/>
            <person name="Mallon E."/>
            <person name="Orsini L."/>
        </authorList>
    </citation>
    <scope>NUCLEOTIDE SEQUENCE [LARGE SCALE GENOMIC DNA]</scope>
    <source>
        <strain evidence="2">LRV0_1</strain>
    </source>
</reference>